<dbReference type="InterPro" id="IPR048289">
    <property type="entry name" value="RRM2_NsCP33-like"/>
</dbReference>
<keyword evidence="1 2" id="KW-0694">RNA-binding</keyword>
<dbReference type="SMART" id="SM00360">
    <property type="entry name" value="RRM"/>
    <property type="match status" value="1"/>
</dbReference>
<dbReference type="OrthoDB" id="439808at2759"/>
<feature type="region of interest" description="Disordered" evidence="3">
    <location>
        <begin position="161"/>
        <end position="242"/>
    </location>
</feature>
<proteinExistence type="predicted"/>
<reference evidence="5 6" key="1">
    <citation type="journal article" date="2013" name="BMC Genomics">
        <title>The miniature genome of a carnivorous plant Genlisea aurea contains a low number of genes and short non-coding sequences.</title>
        <authorList>
            <person name="Leushkin E.V."/>
            <person name="Sutormin R.A."/>
            <person name="Nabieva E.R."/>
            <person name="Penin A.A."/>
            <person name="Kondrashov A.S."/>
            <person name="Logacheva M.D."/>
        </authorList>
    </citation>
    <scope>NUCLEOTIDE SEQUENCE [LARGE SCALE GENOMIC DNA]</scope>
</reference>
<comment type="caution">
    <text evidence="5">The sequence shown here is derived from an EMBL/GenBank/DDBJ whole genome shotgun (WGS) entry which is preliminary data.</text>
</comment>
<feature type="compositionally biased region" description="Acidic residues" evidence="3">
    <location>
        <begin position="220"/>
        <end position="235"/>
    </location>
</feature>
<dbReference type="SUPFAM" id="SSF54928">
    <property type="entry name" value="RNA-binding domain, RBD"/>
    <property type="match status" value="1"/>
</dbReference>
<dbReference type="InterPro" id="IPR052462">
    <property type="entry name" value="SLIRP/GR-RBP-like"/>
</dbReference>
<evidence type="ECO:0000256" key="1">
    <source>
        <dbReference type="ARBA" id="ARBA00022884"/>
    </source>
</evidence>
<dbReference type="CDD" id="cd21608">
    <property type="entry name" value="RRM2_NsCP33_like"/>
    <property type="match status" value="1"/>
</dbReference>
<dbReference type="GO" id="GO:0003723">
    <property type="term" value="F:RNA binding"/>
    <property type="evidence" value="ECO:0007669"/>
    <property type="project" value="UniProtKB-UniRule"/>
</dbReference>
<evidence type="ECO:0000259" key="4">
    <source>
        <dbReference type="PROSITE" id="PS50102"/>
    </source>
</evidence>
<protein>
    <recommendedName>
        <fullName evidence="4">RRM domain-containing protein</fullName>
    </recommendedName>
</protein>
<dbReference type="AlphaFoldDB" id="S8C383"/>
<feature type="compositionally biased region" description="Gly residues" evidence="3">
    <location>
        <begin position="163"/>
        <end position="173"/>
    </location>
</feature>
<evidence type="ECO:0000313" key="5">
    <source>
        <dbReference type="EMBL" id="EPS61114.1"/>
    </source>
</evidence>
<feature type="compositionally biased region" description="Low complexity" evidence="3">
    <location>
        <begin position="195"/>
        <end position="205"/>
    </location>
</feature>
<dbReference type="PANTHER" id="PTHR48027">
    <property type="entry name" value="HETEROGENEOUS NUCLEAR RIBONUCLEOPROTEIN 87F-RELATED"/>
    <property type="match status" value="1"/>
</dbReference>
<name>S8C383_9LAMI</name>
<dbReference type="PROSITE" id="PS50102">
    <property type="entry name" value="RRM"/>
    <property type="match status" value="1"/>
</dbReference>
<gene>
    <name evidence="5" type="ORF">M569_13686</name>
</gene>
<dbReference type="InterPro" id="IPR035979">
    <property type="entry name" value="RBD_domain_sf"/>
</dbReference>
<organism evidence="5 6">
    <name type="scientific">Genlisea aurea</name>
    <dbReference type="NCBI Taxonomy" id="192259"/>
    <lineage>
        <taxon>Eukaryota</taxon>
        <taxon>Viridiplantae</taxon>
        <taxon>Streptophyta</taxon>
        <taxon>Embryophyta</taxon>
        <taxon>Tracheophyta</taxon>
        <taxon>Spermatophyta</taxon>
        <taxon>Magnoliopsida</taxon>
        <taxon>eudicotyledons</taxon>
        <taxon>Gunneridae</taxon>
        <taxon>Pentapetalae</taxon>
        <taxon>asterids</taxon>
        <taxon>lamiids</taxon>
        <taxon>Lamiales</taxon>
        <taxon>Lentibulariaceae</taxon>
        <taxon>Genlisea</taxon>
    </lineage>
</organism>
<sequence length="242" mass="24992">MAFLNRARSLLFKATVAKNVMPGLSSATSSLFQSIRSMSSAKVFIGGLSFNTDEMSLKEAFSQYGEVIEARVILDRDTGRSRGFGFVTYTSSEAASSAIQALDGQDLHGRRVRVNYATDRPQRSFGGGYGSGGGGYGGGDYSGGGGYGSGGGFGYGSQSPSYGQGGGGGGGYDGNQYPRSGFGGGGDTVQGSESGGNFNNNYYDGNRGGSELGNEKDGFGDDDEDDEKNGDDDDGYANNTRS</sequence>
<evidence type="ECO:0000313" key="6">
    <source>
        <dbReference type="Proteomes" id="UP000015453"/>
    </source>
</evidence>
<dbReference type="Gene3D" id="3.30.70.330">
    <property type="match status" value="1"/>
</dbReference>
<evidence type="ECO:0000256" key="3">
    <source>
        <dbReference type="SAM" id="MobiDB-lite"/>
    </source>
</evidence>
<dbReference type="Proteomes" id="UP000015453">
    <property type="component" value="Unassembled WGS sequence"/>
</dbReference>
<dbReference type="InterPro" id="IPR000504">
    <property type="entry name" value="RRM_dom"/>
</dbReference>
<evidence type="ECO:0000256" key="2">
    <source>
        <dbReference type="PROSITE-ProRule" id="PRU00176"/>
    </source>
</evidence>
<dbReference type="EMBL" id="AUSU01007069">
    <property type="protein sequence ID" value="EPS61114.1"/>
    <property type="molecule type" value="Genomic_DNA"/>
</dbReference>
<dbReference type="Pfam" id="PF00076">
    <property type="entry name" value="RRM_1"/>
    <property type="match status" value="1"/>
</dbReference>
<keyword evidence="6" id="KW-1185">Reference proteome</keyword>
<dbReference type="InterPro" id="IPR012677">
    <property type="entry name" value="Nucleotide-bd_a/b_plait_sf"/>
</dbReference>
<feature type="domain" description="RRM" evidence="4">
    <location>
        <begin position="41"/>
        <end position="119"/>
    </location>
</feature>
<accession>S8C383</accession>